<feature type="transmembrane region" description="Helical" evidence="1">
    <location>
        <begin position="79"/>
        <end position="97"/>
    </location>
</feature>
<dbReference type="Pfam" id="PF03729">
    <property type="entry name" value="DUF308"/>
    <property type="match status" value="1"/>
</dbReference>
<dbReference type="AlphaFoldDB" id="A0A5M8FRQ5"/>
<feature type="transmembrane region" description="Helical" evidence="1">
    <location>
        <begin position="133"/>
        <end position="153"/>
    </location>
</feature>
<dbReference type="GO" id="GO:0005886">
    <property type="term" value="C:plasma membrane"/>
    <property type="evidence" value="ECO:0007669"/>
    <property type="project" value="TreeGrafter"/>
</dbReference>
<dbReference type="PANTHER" id="PTHR34989">
    <property type="entry name" value="PROTEIN HDED"/>
    <property type="match status" value="1"/>
</dbReference>
<dbReference type="InterPro" id="IPR052712">
    <property type="entry name" value="Acid_resist_chaperone_HdeD"/>
</dbReference>
<protein>
    <submittedName>
        <fullName evidence="2">HdeD family acid-resistance protein</fullName>
    </submittedName>
</protein>
<feature type="transmembrane region" description="Helical" evidence="1">
    <location>
        <begin position="159"/>
        <end position="182"/>
    </location>
</feature>
<keyword evidence="1" id="KW-0812">Transmembrane</keyword>
<gene>
    <name evidence="2" type="ORF">F2Q65_08090</name>
</gene>
<evidence type="ECO:0000313" key="2">
    <source>
        <dbReference type="EMBL" id="KAA6185645.1"/>
    </source>
</evidence>
<dbReference type="PANTHER" id="PTHR34989:SF1">
    <property type="entry name" value="PROTEIN HDED"/>
    <property type="match status" value="1"/>
</dbReference>
<reference evidence="2 3" key="1">
    <citation type="submission" date="2019-09" db="EMBL/GenBank/DDBJ databases">
        <title>Whole-genome sequence of the purple sulfur bacterium Thiohalocapsa marina DSM 19078.</title>
        <authorList>
            <person name="Kyndt J.A."/>
            <person name="Meyer T.E."/>
        </authorList>
    </citation>
    <scope>NUCLEOTIDE SEQUENCE [LARGE SCALE GENOMIC DNA]</scope>
    <source>
        <strain evidence="2 3">DSM 19078</strain>
    </source>
</reference>
<keyword evidence="1" id="KW-1133">Transmembrane helix</keyword>
<keyword evidence="1" id="KW-0472">Membrane</keyword>
<feature type="transmembrane region" description="Helical" evidence="1">
    <location>
        <begin position="21"/>
        <end position="43"/>
    </location>
</feature>
<evidence type="ECO:0000256" key="1">
    <source>
        <dbReference type="SAM" id="Phobius"/>
    </source>
</evidence>
<comment type="caution">
    <text evidence="2">The sequence shown here is derived from an EMBL/GenBank/DDBJ whole genome shotgun (WGS) entry which is preliminary data.</text>
</comment>
<proteinExistence type="predicted"/>
<sequence length="197" mass="21340">MPNSINLTSVPITVFGELEKNWGWLLAFGLASVALGTLGLGMTFMFTEVTAVFIGALLIVGGVLQLLEGMKCRGWKSIAWHVLIALLYVGAGLVTVLHPQLAALSLTLMLAWILVGIGIVRGVIAFQMRPARGWIWPLLSGLVSLVLGGMILYEWPESGLWFIGLYVAIELIFNGWSYLFIAQAARAAGKRRKQAAA</sequence>
<accession>A0A5M8FRQ5</accession>
<evidence type="ECO:0000313" key="3">
    <source>
        <dbReference type="Proteomes" id="UP000322981"/>
    </source>
</evidence>
<organism evidence="2 3">
    <name type="scientific">Thiohalocapsa marina</name>
    <dbReference type="NCBI Taxonomy" id="424902"/>
    <lineage>
        <taxon>Bacteria</taxon>
        <taxon>Pseudomonadati</taxon>
        <taxon>Pseudomonadota</taxon>
        <taxon>Gammaproteobacteria</taxon>
        <taxon>Chromatiales</taxon>
        <taxon>Chromatiaceae</taxon>
        <taxon>Thiohalocapsa</taxon>
    </lineage>
</organism>
<name>A0A5M8FRQ5_9GAMM</name>
<feature type="transmembrane region" description="Helical" evidence="1">
    <location>
        <begin position="103"/>
        <end position="126"/>
    </location>
</feature>
<dbReference type="RefSeq" id="WP_150092216.1">
    <property type="nucleotide sequence ID" value="NZ_VWXX01000008.1"/>
</dbReference>
<dbReference type="InterPro" id="IPR005325">
    <property type="entry name" value="DUF308_memb"/>
</dbReference>
<dbReference type="Proteomes" id="UP000322981">
    <property type="component" value="Unassembled WGS sequence"/>
</dbReference>
<dbReference type="OrthoDB" id="9815400at2"/>
<keyword evidence="3" id="KW-1185">Reference proteome</keyword>
<feature type="transmembrane region" description="Helical" evidence="1">
    <location>
        <begin position="49"/>
        <end position="67"/>
    </location>
</feature>
<dbReference type="EMBL" id="VWXX01000008">
    <property type="protein sequence ID" value="KAA6185645.1"/>
    <property type="molecule type" value="Genomic_DNA"/>
</dbReference>